<evidence type="ECO:0000256" key="7">
    <source>
        <dbReference type="RuleBase" id="RU000320"/>
    </source>
</evidence>
<feature type="domain" description="NADH:quinone oxidoreductase/Mrp antiporter transmembrane" evidence="9">
    <location>
        <begin position="124"/>
        <end position="426"/>
    </location>
</feature>
<dbReference type="GO" id="GO:0016491">
    <property type="term" value="F:oxidoreductase activity"/>
    <property type="evidence" value="ECO:0007669"/>
    <property type="project" value="UniProtKB-KW"/>
</dbReference>
<evidence type="ECO:0000256" key="2">
    <source>
        <dbReference type="ARBA" id="ARBA00022692"/>
    </source>
</evidence>
<evidence type="ECO:0000256" key="5">
    <source>
        <dbReference type="ARBA" id="ARBA00025189"/>
    </source>
</evidence>
<dbReference type="Pfam" id="PF00361">
    <property type="entry name" value="Proton_antipo_M"/>
    <property type="match status" value="1"/>
</dbReference>
<keyword evidence="2 7" id="KW-0812">Transmembrane</keyword>
<feature type="transmembrane region" description="Helical" evidence="8">
    <location>
        <begin position="158"/>
        <end position="179"/>
    </location>
</feature>
<dbReference type="STRING" id="1921549.GCA_900128825_00116"/>
<dbReference type="GO" id="GO:0016020">
    <property type="term" value="C:membrane"/>
    <property type="evidence" value="ECO:0007669"/>
    <property type="project" value="UniProtKB-SubCell"/>
</dbReference>
<feature type="transmembrane region" description="Helical" evidence="8">
    <location>
        <begin position="415"/>
        <end position="436"/>
    </location>
</feature>
<comment type="function">
    <text evidence="5">NDH-1 shuttles electrons from NADH, via FMN and iron-sulfur (Fe-S) centers, to quinones in the respiratory chain. Couples the redox reaction to proton translocation (for every two electrons transferred, four hydrogen ions are translocated across the cytoplasmic membrane), and thus conserves the redox energy in a proton gradient.</text>
</comment>
<dbReference type="GO" id="GO:0012505">
    <property type="term" value="C:endomembrane system"/>
    <property type="evidence" value="ECO:0007669"/>
    <property type="project" value="UniProtKB-SubCell"/>
</dbReference>
<dbReference type="AlphaFoldDB" id="A0A3B1DVU4"/>
<feature type="transmembrane region" description="Helical" evidence="8">
    <location>
        <begin position="35"/>
        <end position="55"/>
    </location>
</feature>
<feature type="transmembrane region" description="Helical" evidence="8">
    <location>
        <begin position="464"/>
        <end position="484"/>
    </location>
</feature>
<feature type="transmembrane region" description="Helical" evidence="8">
    <location>
        <begin position="199"/>
        <end position="220"/>
    </location>
</feature>
<comment type="subcellular location">
    <subcellularLocation>
        <location evidence="1">Endomembrane system</location>
        <topology evidence="1">Multi-pass membrane protein</topology>
    </subcellularLocation>
    <subcellularLocation>
        <location evidence="7">Membrane</location>
        <topology evidence="7">Multi-pass membrane protein</topology>
    </subcellularLocation>
</comment>
<feature type="transmembrane region" description="Helical" evidence="8">
    <location>
        <begin position="128"/>
        <end position="146"/>
    </location>
</feature>
<keyword evidence="3 8" id="KW-1133">Transmembrane helix</keyword>
<feature type="transmembrane region" description="Helical" evidence="8">
    <location>
        <begin position="103"/>
        <end position="122"/>
    </location>
</feature>
<reference evidence="11" key="1">
    <citation type="submission" date="2018-09" db="EMBL/GenBank/DDBJ databases">
        <authorList>
            <person name="Manzano-Marin A."/>
            <person name="Manzano-Marin A."/>
        </authorList>
    </citation>
    <scope>NUCLEOTIDE SEQUENCE [LARGE SCALE GENOMIC DNA]</scope>
    <source>
        <strain evidence="11">BuCistrobi</strain>
    </source>
</reference>
<keyword evidence="4 8" id="KW-0472">Membrane</keyword>
<evidence type="ECO:0000256" key="8">
    <source>
        <dbReference type="SAM" id="Phobius"/>
    </source>
</evidence>
<dbReference type="Proteomes" id="UP000271849">
    <property type="component" value="Chromosome"/>
</dbReference>
<evidence type="ECO:0000313" key="11">
    <source>
        <dbReference type="Proteomes" id="UP000271849"/>
    </source>
</evidence>
<evidence type="ECO:0000256" key="1">
    <source>
        <dbReference type="ARBA" id="ARBA00004127"/>
    </source>
</evidence>
<feature type="transmembrane region" description="Helical" evidence="8">
    <location>
        <begin position="271"/>
        <end position="293"/>
    </location>
</feature>
<evidence type="ECO:0000256" key="6">
    <source>
        <dbReference type="ARBA" id="ARBA00025811"/>
    </source>
</evidence>
<dbReference type="RefSeq" id="WP_158349004.1">
    <property type="nucleotide sequence ID" value="NZ_LR025085.1"/>
</dbReference>
<gene>
    <name evidence="10" type="primary">nuoN</name>
    <name evidence="10" type="ORF">BUCINSTRO3249_0116</name>
</gene>
<feature type="transmembrane region" description="Helical" evidence="8">
    <location>
        <begin position="241"/>
        <end position="265"/>
    </location>
</feature>
<feature type="transmembrane region" description="Helical" evidence="8">
    <location>
        <begin position="333"/>
        <end position="352"/>
    </location>
</feature>
<sequence>MIRLFYNIKSILPIFIFIFSMVAIFYSIYLKKSMYWGYIISILSIFFSILTVLYLRNLISEYCSDLIKVDQYSYFSIFILLISSFYTCIFSHPWFLFKTQRSIEFYFFIFLSTIGGIIVSISFHFFTLFLGIELLFLPLLGILMFFPKSKKNLLSLMVYMILSIFSSTLLLLGFSFIYFVSGRLCFSYFSYFFIFNPSLMLGSIMLSGIGILCLSLFFKLSLFPLHTWSPGIYENVNSCSLIYFSTVTKIAILSFLMHLFLYVPFLFQTSSLYFIIKFFALASVIFGSIAAIIQTNIQKIIGYLSISNLGILILIILTFSYSNSLLLTKLLSIYLFNYVLSIIGFFSIKSIVDLSFFSQNNCFITTDNSLIGLFWIDPVLGITMTIILFSLSGFPITLGFWGKFFFLRYLIQKNFFFTVLVIITSGIIGTQSYLFVLRSLYFKKIQNEQINKKFNFCITQLQKILIVCIGLILVILGLFPKVIFNFF</sequence>
<comment type="subunit">
    <text evidence="6">Composed of 13 different subunits. Subunits NuoA, H, J, K, L, M, N constitute the membrane sector of the complex.</text>
</comment>
<evidence type="ECO:0000256" key="4">
    <source>
        <dbReference type="ARBA" id="ARBA00023136"/>
    </source>
</evidence>
<protein>
    <submittedName>
        <fullName evidence="10">NADH-quinone oxidoreductase subunit N</fullName>
        <ecNumber evidence="10">1.6.5.11</ecNumber>
    </submittedName>
</protein>
<dbReference type="EC" id="1.6.5.11" evidence="10"/>
<dbReference type="PANTHER" id="PTHR22773">
    <property type="entry name" value="NADH DEHYDROGENASE"/>
    <property type="match status" value="1"/>
</dbReference>
<evidence type="ECO:0000256" key="3">
    <source>
        <dbReference type="ARBA" id="ARBA00022989"/>
    </source>
</evidence>
<feature type="transmembrane region" description="Helical" evidence="8">
    <location>
        <begin position="300"/>
        <end position="321"/>
    </location>
</feature>
<evidence type="ECO:0000313" key="10">
    <source>
        <dbReference type="EMBL" id="VAX76393.1"/>
    </source>
</evidence>
<proteinExistence type="predicted"/>
<organism evidence="10 11">
    <name type="scientific">Buchnera aphidicola</name>
    <name type="common">Cinara strobi</name>
    <dbReference type="NCBI Taxonomy" id="1921549"/>
    <lineage>
        <taxon>Bacteria</taxon>
        <taxon>Pseudomonadati</taxon>
        <taxon>Pseudomonadota</taxon>
        <taxon>Gammaproteobacteria</taxon>
        <taxon>Enterobacterales</taxon>
        <taxon>Erwiniaceae</taxon>
        <taxon>Buchnera</taxon>
    </lineage>
</organism>
<accession>A0A3B1DVU4</accession>
<keyword evidence="10" id="KW-0560">Oxidoreductase</keyword>
<name>A0A3B1DVU4_9GAMM</name>
<dbReference type="OrthoDB" id="9768329at2"/>
<feature type="transmembrane region" description="Helical" evidence="8">
    <location>
        <begin position="75"/>
        <end position="96"/>
    </location>
</feature>
<dbReference type="EMBL" id="LR025085">
    <property type="protein sequence ID" value="VAX76393.1"/>
    <property type="molecule type" value="Genomic_DNA"/>
</dbReference>
<feature type="transmembrane region" description="Helical" evidence="8">
    <location>
        <begin position="6"/>
        <end position="28"/>
    </location>
</feature>
<dbReference type="InterPro" id="IPR001750">
    <property type="entry name" value="ND/Mrp_TM"/>
</dbReference>
<evidence type="ECO:0000259" key="9">
    <source>
        <dbReference type="Pfam" id="PF00361"/>
    </source>
</evidence>
<feature type="transmembrane region" description="Helical" evidence="8">
    <location>
        <begin position="373"/>
        <end position="395"/>
    </location>
</feature>